<accession>A0A8S5NRU6</accession>
<proteinExistence type="predicted"/>
<organism evidence="1">
    <name type="scientific">Caudovirales sp. ctEpl1</name>
    <dbReference type="NCBI Taxonomy" id="2826770"/>
    <lineage>
        <taxon>Viruses</taxon>
        <taxon>Duplodnaviria</taxon>
        <taxon>Heunggongvirae</taxon>
        <taxon>Uroviricota</taxon>
        <taxon>Caudoviricetes</taxon>
    </lineage>
</organism>
<sequence>MKTPCRECKFREVGCHSKCESYKQYRASLDKLNEEKNMQGDAYKYVGDNVKTIRHRMRKLKGYSCTVRD</sequence>
<name>A0A8S5NRU6_9CAUD</name>
<dbReference type="EMBL" id="BK015230">
    <property type="protein sequence ID" value="DAD97108.1"/>
    <property type="molecule type" value="Genomic_DNA"/>
</dbReference>
<evidence type="ECO:0000313" key="1">
    <source>
        <dbReference type="EMBL" id="DAD97108.1"/>
    </source>
</evidence>
<protein>
    <submittedName>
        <fullName evidence="1">Uncharacterized protein</fullName>
    </submittedName>
</protein>
<reference evidence="1" key="1">
    <citation type="journal article" date="2021" name="Proc. Natl. Acad. Sci. U.S.A.">
        <title>A Catalog of Tens of Thousands of Viruses from Human Metagenomes Reveals Hidden Associations with Chronic Diseases.</title>
        <authorList>
            <person name="Tisza M.J."/>
            <person name="Buck C.B."/>
        </authorList>
    </citation>
    <scope>NUCLEOTIDE SEQUENCE</scope>
    <source>
        <strain evidence="1">CtEpl1</strain>
    </source>
</reference>